<evidence type="ECO:0000259" key="2">
    <source>
        <dbReference type="PROSITE" id="PS50975"/>
    </source>
</evidence>
<dbReference type="GeneID" id="136080084"/>
<keyword evidence="4" id="KW-0436">Ligase</keyword>
<dbReference type="Gene3D" id="3.30.470.20">
    <property type="entry name" value="ATP-grasp fold, B domain"/>
    <property type="match status" value="1"/>
</dbReference>
<keyword evidence="3" id="KW-1185">Reference proteome</keyword>
<gene>
    <name evidence="4" type="primary">LOC136080084</name>
</gene>
<proteinExistence type="predicted"/>
<dbReference type="Proteomes" id="UP001652625">
    <property type="component" value="Chromosome 05"/>
</dbReference>
<evidence type="ECO:0000313" key="4">
    <source>
        <dbReference type="RefSeq" id="XP_065652764.1"/>
    </source>
</evidence>
<dbReference type="GO" id="GO:0016874">
    <property type="term" value="F:ligase activity"/>
    <property type="evidence" value="ECO:0007669"/>
    <property type="project" value="UniProtKB-KW"/>
</dbReference>
<dbReference type="RefSeq" id="XP_065652764.1">
    <property type="nucleotide sequence ID" value="XM_065796692.1"/>
</dbReference>
<dbReference type="InterPro" id="IPR011761">
    <property type="entry name" value="ATP-grasp"/>
</dbReference>
<keyword evidence="1" id="KW-0547">Nucleotide-binding</keyword>
<name>A0ABM4BUB6_HYDVU</name>
<sequence length="386" mass="44271">MNRQKFAESIETQIEFLNRNLGEEDIGEFQKLLVDCKTEKNVNLLLVSYLHLLPSALSAQVLSSKGYQQIQRPIKVGYLINEDIVFYDKLDDILCNYLKYEGAEVLKFKLEDIFVKASNDGIDIWIHGEKCDLDGFLSFGYRKKLNMDAYYSIVKIMQEKGVTCLHSHNMEQILNSKLLQAMHFAKSNISIPDTYQSFEIKSTKQLVDKLDVLPCLVKPHNDYCGDNIIKLDHKVGVINAIGKSLWNGEHLLIQKFIPDYYGKSLRVLCFNGKCYGIVEYEDTSGDYRSCVGYGDACRWYSGMNHPKYEVFKQVAERAVKALGEDVLVAGVDLMDSEQEGVVVLEINGWPDLSEIWFVTKKCAYNKFILKFLEKIKRNLDLKKVNS</sequence>
<reference evidence="4" key="1">
    <citation type="submission" date="2025-08" db="UniProtKB">
        <authorList>
            <consortium name="RefSeq"/>
        </authorList>
    </citation>
    <scope>IDENTIFICATION</scope>
</reference>
<dbReference type="Pfam" id="PF08443">
    <property type="entry name" value="RimK"/>
    <property type="match status" value="1"/>
</dbReference>
<dbReference type="PANTHER" id="PTHR21621:SF0">
    <property type="entry name" value="BETA-CITRYLGLUTAMATE SYNTHASE B-RELATED"/>
    <property type="match status" value="1"/>
</dbReference>
<keyword evidence="1" id="KW-0067">ATP-binding</keyword>
<protein>
    <submittedName>
        <fullName evidence="4">Probable alpha-L-glutamate ligase</fullName>
    </submittedName>
</protein>
<evidence type="ECO:0000313" key="3">
    <source>
        <dbReference type="Proteomes" id="UP001652625"/>
    </source>
</evidence>
<evidence type="ECO:0000256" key="1">
    <source>
        <dbReference type="PROSITE-ProRule" id="PRU00409"/>
    </source>
</evidence>
<dbReference type="PANTHER" id="PTHR21621">
    <property type="entry name" value="RIBOSOMAL PROTEIN S6 MODIFICATION PROTEIN"/>
    <property type="match status" value="1"/>
</dbReference>
<organism evidence="3 4">
    <name type="scientific">Hydra vulgaris</name>
    <name type="common">Hydra</name>
    <name type="synonym">Hydra attenuata</name>
    <dbReference type="NCBI Taxonomy" id="6087"/>
    <lineage>
        <taxon>Eukaryota</taxon>
        <taxon>Metazoa</taxon>
        <taxon>Cnidaria</taxon>
        <taxon>Hydrozoa</taxon>
        <taxon>Hydroidolina</taxon>
        <taxon>Anthoathecata</taxon>
        <taxon>Aplanulata</taxon>
        <taxon>Hydridae</taxon>
        <taxon>Hydra</taxon>
    </lineage>
</organism>
<dbReference type="InterPro" id="IPR013651">
    <property type="entry name" value="ATP-grasp_RimK-type"/>
</dbReference>
<feature type="domain" description="ATP-grasp" evidence="2">
    <location>
        <begin position="181"/>
        <end position="373"/>
    </location>
</feature>
<accession>A0ABM4BUB6</accession>
<dbReference type="SUPFAM" id="SSF56059">
    <property type="entry name" value="Glutathione synthetase ATP-binding domain-like"/>
    <property type="match status" value="1"/>
</dbReference>
<dbReference type="PROSITE" id="PS50975">
    <property type="entry name" value="ATP_GRASP"/>
    <property type="match status" value="1"/>
</dbReference>